<evidence type="ECO:0000313" key="1">
    <source>
        <dbReference type="EMBL" id="KAF6038219.1"/>
    </source>
</evidence>
<comment type="caution">
    <text evidence="1">The sequence shown here is derived from an EMBL/GenBank/DDBJ whole genome shotgun (WGS) entry which is preliminary data.</text>
</comment>
<protein>
    <submittedName>
        <fullName evidence="1">Uncharacterized protein</fullName>
    </submittedName>
</protein>
<organism evidence="1 2">
    <name type="scientific">Bugula neritina</name>
    <name type="common">Brown bryozoan</name>
    <name type="synonym">Sertularia neritina</name>
    <dbReference type="NCBI Taxonomy" id="10212"/>
    <lineage>
        <taxon>Eukaryota</taxon>
        <taxon>Metazoa</taxon>
        <taxon>Spiralia</taxon>
        <taxon>Lophotrochozoa</taxon>
        <taxon>Bryozoa</taxon>
        <taxon>Gymnolaemata</taxon>
        <taxon>Cheilostomatida</taxon>
        <taxon>Flustrina</taxon>
        <taxon>Buguloidea</taxon>
        <taxon>Bugulidae</taxon>
        <taxon>Bugula</taxon>
    </lineage>
</organism>
<name>A0A7J7KI36_BUGNE</name>
<reference evidence="1" key="1">
    <citation type="submission" date="2020-06" db="EMBL/GenBank/DDBJ databases">
        <title>Draft genome of Bugula neritina, a colonial animal packing powerful symbionts and potential medicines.</title>
        <authorList>
            <person name="Rayko M."/>
        </authorList>
    </citation>
    <scope>NUCLEOTIDE SEQUENCE [LARGE SCALE GENOMIC DNA]</scope>
    <source>
        <strain evidence="1">Kwan_BN1</strain>
    </source>
</reference>
<sequence>MTSRCVPQCWCADGSLLGSQGSGWVETPEPGSTRRVWDGHSGTAEGSYIQPSNKVVGAVLLGNNYNTCAFASLQML</sequence>
<accession>A0A7J7KI36</accession>
<gene>
    <name evidence="1" type="ORF">EB796_003490</name>
</gene>
<dbReference type="Proteomes" id="UP000593567">
    <property type="component" value="Unassembled WGS sequence"/>
</dbReference>
<keyword evidence="2" id="KW-1185">Reference proteome</keyword>
<proteinExistence type="predicted"/>
<dbReference type="AlphaFoldDB" id="A0A7J7KI36"/>
<evidence type="ECO:0000313" key="2">
    <source>
        <dbReference type="Proteomes" id="UP000593567"/>
    </source>
</evidence>
<dbReference type="EMBL" id="VXIV02000448">
    <property type="protein sequence ID" value="KAF6038219.1"/>
    <property type="molecule type" value="Genomic_DNA"/>
</dbReference>